<evidence type="ECO:0000259" key="1">
    <source>
        <dbReference type="PROSITE" id="PS50995"/>
    </source>
</evidence>
<dbReference type="InParanoid" id="D1C5N0"/>
<dbReference type="Gene3D" id="1.10.10.10">
    <property type="entry name" value="Winged helix-like DNA-binding domain superfamily/Winged helix DNA-binding domain"/>
    <property type="match status" value="1"/>
</dbReference>
<reference evidence="3" key="1">
    <citation type="submission" date="2009-11" db="EMBL/GenBank/DDBJ databases">
        <title>The complete chromosome 1 of Sphaerobacter thermophilus DSM 20745.</title>
        <authorList>
            <person name="Lucas S."/>
            <person name="Copeland A."/>
            <person name="Lapidus A."/>
            <person name="Glavina del Rio T."/>
            <person name="Dalin E."/>
            <person name="Tice H."/>
            <person name="Bruce D."/>
            <person name="Goodwin L."/>
            <person name="Pitluck S."/>
            <person name="Kyrpides N."/>
            <person name="Mavromatis K."/>
            <person name="Ivanova N."/>
            <person name="Mikhailova N."/>
            <person name="LaButti K.M."/>
            <person name="Clum A."/>
            <person name="Sun H.I."/>
            <person name="Brettin T."/>
            <person name="Detter J.C."/>
            <person name="Han C."/>
            <person name="Larimer F."/>
            <person name="Land M."/>
            <person name="Hauser L."/>
            <person name="Markowitz V."/>
            <person name="Cheng J.F."/>
            <person name="Hugenholtz P."/>
            <person name="Woyke T."/>
            <person name="Wu D."/>
            <person name="Steenblock K."/>
            <person name="Schneider S."/>
            <person name="Pukall R."/>
            <person name="Goeker M."/>
            <person name="Klenk H.P."/>
            <person name="Eisen J.A."/>
        </authorList>
    </citation>
    <scope>NUCLEOTIDE SEQUENCE [LARGE SCALE GENOMIC DNA]</scope>
    <source>
        <strain evidence="3">ATCC 49802 / DSM 20745 / S 6022</strain>
    </source>
</reference>
<evidence type="ECO:0000313" key="2">
    <source>
        <dbReference type="EMBL" id="ACZ37546.1"/>
    </source>
</evidence>
<reference evidence="2 3" key="2">
    <citation type="journal article" date="2010" name="Stand. Genomic Sci.">
        <title>Complete genome sequence of Desulfohalobium retbaense type strain (HR(100)).</title>
        <authorList>
            <person name="Spring S."/>
            <person name="Nolan M."/>
            <person name="Lapidus A."/>
            <person name="Glavina Del Rio T."/>
            <person name="Copeland A."/>
            <person name="Tice H."/>
            <person name="Cheng J.F."/>
            <person name="Lucas S."/>
            <person name="Land M."/>
            <person name="Chen F."/>
            <person name="Bruce D."/>
            <person name="Goodwin L."/>
            <person name="Pitluck S."/>
            <person name="Ivanova N."/>
            <person name="Mavromatis K."/>
            <person name="Mikhailova N."/>
            <person name="Pati A."/>
            <person name="Chen A."/>
            <person name="Palaniappan K."/>
            <person name="Hauser L."/>
            <person name="Chang Y.J."/>
            <person name="Jeffries C.D."/>
            <person name="Munk C."/>
            <person name="Kiss H."/>
            <person name="Chain P."/>
            <person name="Han C."/>
            <person name="Brettin T."/>
            <person name="Detter J.C."/>
            <person name="Schuler E."/>
            <person name="Goker M."/>
            <person name="Rohde M."/>
            <person name="Bristow J."/>
            <person name="Eisen J.A."/>
            <person name="Markowitz V."/>
            <person name="Hugenholtz P."/>
            <person name="Kyrpides N.C."/>
            <person name="Klenk H.P."/>
        </authorList>
    </citation>
    <scope>NUCLEOTIDE SEQUENCE [LARGE SCALE GENOMIC DNA]</scope>
    <source>
        <strain evidence="3">ATCC 49802 / DSM 20745 / S 6022</strain>
    </source>
</reference>
<dbReference type="PANTHER" id="PTHR33164:SF106">
    <property type="entry name" value="TRANSCRIPTIONAL REGULATORY PROTEIN"/>
    <property type="match status" value="1"/>
</dbReference>
<protein>
    <submittedName>
        <fullName evidence="2">Transcriptional regulator, MarR family</fullName>
    </submittedName>
</protein>
<dbReference type="GO" id="GO:0003700">
    <property type="term" value="F:DNA-binding transcription factor activity"/>
    <property type="evidence" value="ECO:0007669"/>
    <property type="project" value="InterPro"/>
</dbReference>
<organism evidence="2 3">
    <name type="scientific">Sphaerobacter thermophilus (strain ATCC 49802 / DSM 20745 / KCCM 41009 / NCIMB 13125 / S 6022)</name>
    <dbReference type="NCBI Taxonomy" id="479434"/>
    <lineage>
        <taxon>Bacteria</taxon>
        <taxon>Pseudomonadati</taxon>
        <taxon>Thermomicrobiota</taxon>
        <taxon>Thermomicrobia</taxon>
        <taxon>Sphaerobacterales</taxon>
        <taxon>Sphaerobacterineae</taxon>
        <taxon>Sphaerobacteraceae</taxon>
        <taxon>Sphaerobacter</taxon>
    </lineage>
</organism>
<dbReference type="STRING" id="479434.Sthe_0107"/>
<dbReference type="EMBL" id="CP001823">
    <property type="protein sequence ID" value="ACZ37546.1"/>
    <property type="molecule type" value="Genomic_DNA"/>
</dbReference>
<dbReference type="InterPro" id="IPR039422">
    <property type="entry name" value="MarR/SlyA-like"/>
</dbReference>
<name>D1C5N0_SPHTD</name>
<dbReference type="InterPro" id="IPR036390">
    <property type="entry name" value="WH_DNA-bd_sf"/>
</dbReference>
<dbReference type="SUPFAM" id="SSF46785">
    <property type="entry name" value="Winged helix' DNA-binding domain"/>
    <property type="match status" value="1"/>
</dbReference>
<keyword evidence="3" id="KW-1185">Reference proteome</keyword>
<feature type="domain" description="HTH marR-type" evidence="1">
    <location>
        <begin position="8"/>
        <end position="145"/>
    </location>
</feature>
<gene>
    <name evidence="2" type="ordered locus">Sthe_0107</name>
</gene>
<dbReference type="PRINTS" id="PR00598">
    <property type="entry name" value="HTHMARR"/>
</dbReference>
<dbReference type="InterPro" id="IPR000835">
    <property type="entry name" value="HTH_MarR-typ"/>
</dbReference>
<dbReference type="RefSeq" id="WP_012870595.1">
    <property type="nucleotide sequence ID" value="NC_013523.1"/>
</dbReference>
<proteinExistence type="predicted"/>
<dbReference type="eggNOG" id="COG1846">
    <property type="taxonomic scope" value="Bacteria"/>
</dbReference>
<dbReference type="PROSITE" id="PS50995">
    <property type="entry name" value="HTH_MARR_2"/>
    <property type="match status" value="1"/>
</dbReference>
<evidence type="ECO:0000313" key="3">
    <source>
        <dbReference type="Proteomes" id="UP000002027"/>
    </source>
</evidence>
<dbReference type="OrthoDB" id="162531at2"/>
<dbReference type="KEGG" id="sti:Sthe_0107"/>
<dbReference type="SMART" id="SM00347">
    <property type="entry name" value="HTH_MARR"/>
    <property type="match status" value="1"/>
</dbReference>
<dbReference type="PANTHER" id="PTHR33164">
    <property type="entry name" value="TRANSCRIPTIONAL REGULATOR, MARR FAMILY"/>
    <property type="match status" value="1"/>
</dbReference>
<dbReference type="AlphaFoldDB" id="D1C5N0"/>
<sequence>MSSGGDERARLANVLDRELGTIGTQAVLLSQVVADRLGLHARDVEVLDILSRGGARTAGELAELSGLTTGALTRLIDRLERAGYVRREPNPRDRRSVLVVPIGERLARDMDPLYAPLERDLTELYARYSEEELSLLADFFGRVNAAVREHIARLRATAPDGSTDG</sequence>
<dbReference type="InterPro" id="IPR036388">
    <property type="entry name" value="WH-like_DNA-bd_sf"/>
</dbReference>
<dbReference type="Proteomes" id="UP000002027">
    <property type="component" value="Chromosome 1"/>
</dbReference>
<accession>D1C5N0</accession>
<dbReference type="FunCoup" id="D1C5N0">
    <property type="interactions" value="69"/>
</dbReference>
<dbReference type="HOGENOM" id="CLU_083287_1_1_0"/>
<dbReference type="Pfam" id="PF01047">
    <property type="entry name" value="MarR"/>
    <property type="match status" value="1"/>
</dbReference>
<dbReference type="GO" id="GO:0006950">
    <property type="term" value="P:response to stress"/>
    <property type="evidence" value="ECO:0007669"/>
    <property type="project" value="TreeGrafter"/>
</dbReference>